<dbReference type="Proteomes" id="UP000019484">
    <property type="component" value="Unassembled WGS sequence"/>
</dbReference>
<proteinExistence type="predicted"/>
<organism evidence="2 3">
    <name type="scientific">Capronia coronata CBS 617.96</name>
    <dbReference type="NCBI Taxonomy" id="1182541"/>
    <lineage>
        <taxon>Eukaryota</taxon>
        <taxon>Fungi</taxon>
        <taxon>Dikarya</taxon>
        <taxon>Ascomycota</taxon>
        <taxon>Pezizomycotina</taxon>
        <taxon>Eurotiomycetes</taxon>
        <taxon>Chaetothyriomycetidae</taxon>
        <taxon>Chaetothyriales</taxon>
        <taxon>Herpotrichiellaceae</taxon>
        <taxon>Capronia</taxon>
    </lineage>
</organism>
<protein>
    <submittedName>
        <fullName evidence="2">Uncharacterized protein</fullName>
    </submittedName>
</protein>
<name>W9Z3M3_9EURO</name>
<dbReference type="AlphaFoldDB" id="W9Z3M3"/>
<accession>W9Z3M3</accession>
<keyword evidence="3" id="KW-1185">Reference proteome</keyword>
<feature type="compositionally biased region" description="Polar residues" evidence="1">
    <location>
        <begin position="33"/>
        <end position="45"/>
    </location>
</feature>
<dbReference type="RefSeq" id="XP_007720415.1">
    <property type="nucleotide sequence ID" value="XM_007722225.1"/>
</dbReference>
<dbReference type="GeneID" id="19156214"/>
<dbReference type="OrthoDB" id="3063476at2759"/>
<dbReference type="EMBL" id="AMWN01000001">
    <property type="protein sequence ID" value="EXJ96186.1"/>
    <property type="molecule type" value="Genomic_DNA"/>
</dbReference>
<feature type="region of interest" description="Disordered" evidence="1">
    <location>
        <begin position="32"/>
        <end position="90"/>
    </location>
</feature>
<evidence type="ECO:0000256" key="1">
    <source>
        <dbReference type="SAM" id="MobiDB-lite"/>
    </source>
</evidence>
<gene>
    <name evidence="2" type="ORF">A1O1_01312</name>
</gene>
<sequence length="90" mass="9399">MASLMHDMQAPGVVLVDDGYHTGIDAEVDEARLNNQSMHRQSIASVGQRRESLAGGGGGGGSETGMLDRRNSVADSMKSLLLGRRGSGSK</sequence>
<comment type="caution">
    <text evidence="2">The sequence shown here is derived from an EMBL/GenBank/DDBJ whole genome shotgun (WGS) entry which is preliminary data.</text>
</comment>
<reference evidence="2 3" key="1">
    <citation type="submission" date="2013-03" db="EMBL/GenBank/DDBJ databases">
        <title>The Genome Sequence of Capronia coronata CBS 617.96.</title>
        <authorList>
            <consortium name="The Broad Institute Genomics Platform"/>
            <person name="Cuomo C."/>
            <person name="de Hoog S."/>
            <person name="Gorbushina A."/>
            <person name="Walker B."/>
            <person name="Young S.K."/>
            <person name="Zeng Q."/>
            <person name="Gargeya S."/>
            <person name="Fitzgerald M."/>
            <person name="Haas B."/>
            <person name="Abouelleil A."/>
            <person name="Allen A.W."/>
            <person name="Alvarado L."/>
            <person name="Arachchi H.M."/>
            <person name="Berlin A.M."/>
            <person name="Chapman S.B."/>
            <person name="Gainer-Dewar J."/>
            <person name="Goldberg J."/>
            <person name="Griggs A."/>
            <person name="Gujja S."/>
            <person name="Hansen M."/>
            <person name="Howarth C."/>
            <person name="Imamovic A."/>
            <person name="Ireland A."/>
            <person name="Larimer J."/>
            <person name="McCowan C."/>
            <person name="Murphy C."/>
            <person name="Pearson M."/>
            <person name="Poon T.W."/>
            <person name="Priest M."/>
            <person name="Roberts A."/>
            <person name="Saif S."/>
            <person name="Shea T."/>
            <person name="Sisk P."/>
            <person name="Sykes S."/>
            <person name="Wortman J."/>
            <person name="Nusbaum C."/>
            <person name="Birren B."/>
        </authorList>
    </citation>
    <scope>NUCLEOTIDE SEQUENCE [LARGE SCALE GENOMIC DNA]</scope>
    <source>
        <strain evidence="2 3">CBS 617.96</strain>
    </source>
</reference>
<evidence type="ECO:0000313" key="3">
    <source>
        <dbReference type="Proteomes" id="UP000019484"/>
    </source>
</evidence>
<dbReference type="HOGENOM" id="CLU_2440629_0_0_1"/>
<feature type="compositionally biased region" description="Gly residues" evidence="1">
    <location>
        <begin position="54"/>
        <end position="63"/>
    </location>
</feature>
<evidence type="ECO:0000313" key="2">
    <source>
        <dbReference type="EMBL" id="EXJ96186.1"/>
    </source>
</evidence>